<organism evidence="1">
    <name type="scientific">marine sediment metagenome</name>
    <dbReference type="NCBI Taxonomy" id="412755"/>
    <lineage>
        <taxon>unclassified sequences</taxon>
        <taxon>metagenomes</taxon>
        <taxon>ecological metagenomes</taxon>
    </lineage>
</organism>
<comment type="caution">
    <text evidence="1">The sequence shown here is derived from an EMBL/GenBank/DDBJ whole genome shotgun (WGS) entry which is preliminary data.</text>
</comment>
<sequence length="31" mass="3387">DFFDEGFDAATVKHLPDQHTEVAAIARRSAA</sequence>
<accession>X0XVB0</accession>
<gene>
    <name evidence="1" type="ORF">S01H1_69708</name>
</gene>
<evidence type="ECO:0000313" key="1">
    <source>
        <dbReference type="EMBL" id="GAG28741.1"/>
    </source>
</evidence>
<proteinExistence type="predicted"/>
<protein>
    <submittedName>
        <fullName evidence="1">Uncharacterized protein</fullName>
    </submittedName>
</protein>
<name>X0XVB0_9ZZZZ</name>
<reference evidence="1" key="1">
    <citation type="journal article" date="2014" name="Front. Microbiol.">
        <title>High frequency of phylogenetically diverse reductive dehalogenase-homologous genes in deep subseafloor sedimentary metagenomes.</title>
        <authorList>
            <person name="Kawai M."/>
            <person name="Futagami T."/>
            <person name="Toyoda A."/>
            <person name="Takaki Y."/>
            <person name="Nishi S."/>
            <person name="Hori S."/>
            <person name="Arai W."/>
            <person name="Tsubouchi T."/>
            <person name="Morono Y."/>
            <person name="Uchiyama I."/>
            <person name="Ito T."/>
            <person name="Fujiyama A."/>
            <person name="Inagaki F."/>
            <person name="Takami H."/>
        </authorList>
    </citation>
    <scope>NUCLEOTIDE SEQUENCE</scope>
    <source>
        <strain evidence="1">Expedition CK06-06</strain>
    </source>
</reference>
<feature type="non-terminal residue" evidence="1">
    <location>
        <position position="1"/>
    </location>
</feature>
<dbReference type="AlphaFoldDB" id="X0XVB0"/>
<dbReference type="EMBL" id="BARS01046300">
    <property type="protein sequence ID" value="GAG28741.1"/>
    <property type="molecule type" value="Genomic_DNA"/>
</dbReference>